<proteinExistence type="predicted"/>
<evidence type="ECO:0000256" key="1">
    <source>
        <dbReference type="SAM" id="Phobius"/>
    </source>
</evidence>
<keyword evidence="1" id="KW-0812">Transmembrane</keyword>
<dbReference type="PANTHER" id="PTHR37305:SF1">
    <property type="entry name" value="MEMBRANE PROTEIN"/>
    <property type="match status" value="1"/>
</dbReference>
<organism evidence="2 3">
    <name type="scientific">Candidatus Lokiarchaeum ossiferum</name>
    <dbReference type="NCBI Taxonomy" id="2951803"/>
    <lineage>
        <taxon>Archaea</taxon>
        <taxon>Promethearchaeati</taxon>
        <taxon>Promethearchaeota</taxon>
        <taxon>Promethearchaeia</taxon>
        <taxon>Promethearchaeales</taxon>
        <taxon>Promethearchaeaceae</taxon>
        <taxon>Candidatus Lokiarchaeum</taxon>
    </lineage>
</organism>
<feature type="transmembrane region" description="Helical" evidence="1">
    <location>
        <begin position="36"/>
        <end position="56"/>
    </location>
</feature>
<evidence type="ECO:0000313" key="3">
    <source>
        <dbReference type="Proteomes" id="UP001208689"/>
    </source>
</evidence>
<dbReference type="PANTHER" id="PTHR37305">
    <property type="entry name" value="INTEGRAL MEMBRANE PROTEIN-RELATED"/>
    <property type="match status" value="1"/>
</dbReference>
<keyword evidence="3" id="KW-1185">Reference proteome</keyword>
<feature type="transmembrane region" description="Helical" evidence="1">
    <location>
        <begin position="114"/>
        <end position="135"/>
    </location>
</feature>
<protein>
    <recommendedName>
        <fullName evidence="4">ABC transporter permease</fullName>
    </recommendedName>
</protein>
<gene>
    <name evidence="2" type="ORF">NEF87_001524</name>
</gene>
<keyword evidence="1" id="KW-1133">Transmembrane helix</keyword>
<accession>A0ABY6HRZ4</accession>
<keyword evidence="1" id="KW-0472">Membrane</keyword>
<dbReference type="Pfam" id="PF12679">
    <property type="entry name" value="ABC2_membrane_2"/>
    <property type="match status" value="1"/>
</dbReference>
<dbReference type="Proteomes" id="UP001208689">
    <property type="component" value="Chromosome"/>
</dbReference>
<evidence type="ECO:0008006" key="4">
    <source>
        <dbReference type="Google" id="ProtNLM"/>
    </source>
</evidence>
<feature type="transmembrane region" description="Helical" evidence="1">
    <location>
        <begin position="182"/>
        <end position="210"/>
    </location>
</feature>
<reference evidence="2" key="1">
    <citation type="submission" date="2022-09" db="EMBL/GenBank/DDBJ databases">
        <title>Actin cytoskeleton and complex cell architecture in an #Asgard archaeon.</title>
        <authorList>
            <person name="Ponce Toledo R.I."/>
            <person name="Schleper C."/>
            <person name="Rodrigues Oliveira T."/>
            <person name="Wollweber F."/>
            <person name="Xu J."/>
            <person name="Rittmann S."/>
            <person name="Klingl A."/>
            <person name="Pilhofer M."/>
        </authorList>
    </citation>
    <scope>NUCLEOTIDE SEQUENCE</scope>
    <source>
        <strain evidence="2">B-35</strain>
    </source>
</reference>
<name>A0ABY6HRZ4_9ARCH</name>
<feature type="transmembrane region" description="Helical" evidence="1">
    <location>
        <begin position="230"/>
        <end position="249"/>
    </location>
</feature>
<feature type="transmembrane region" description="Helical" evidence="1">
    <location>
        <begin position="147"/>
        <end position="170"/>
    </location>
</feature>
<evidence type="ECO:0000313" key="2">
    <source>
        <dbReference type="EMBL" id="UYP45239.1"/>
    </source>
</evidence>
<sequence>MATNEVLTRVNDPEWLRGFDNLVKSDIPSWFRTMKWWAQFLWVFFMTNVIISFTFIGGEFDIAVMLFTVFQGLYPVFGILIAMQGTMIGEKNSGTAAWVLSKPVSRTGFILAKFVNNTLASTLFIIILPGIIGYLEITLMAGLEISFFGFILGNCLLWLHMMFFLTMSLLVGTIFNNRRAVLIVGITFFVIEMLLQGMVPADLMVSTLAFPSPNISLAEALITGQSVFSIWPILIAIVSCVVFVILAIWRFKQEEF</sequence>
<feature type="transmembrane region" description="Helical" evidence="1">
    <location>
        <begin position="62"/>
        <end position="83"/>
    </location>
</feature>
<dbReference type="EMBL" id="CP104013">
    <property type="protein sequence ID" value="UYP45239.1"/>
    <property type="molecule type" value="Genomic_DNA"/>
</dbReference>